<feature type="domain" description="THAP-type" evidence="7">
    <location>
        <begin position="1"/>
        <end position="85"/>
    </location>
</feature>
<evidence type="ECO:0000313" key="9">
    <source>
        <dbReference type="Proteomes" id="UP001591681"/>
    </source>
</evidence>
<dbReference type="GO" id="GO:0003677">
    <property type="term" value="F:DNA binding"/>
    <property type="evidence" value="ECO:0007669"/>
    <property type="project" value="UniProtKB-UniRule"/>
</dbReference>
<reference evidence="8 9" key="1">
    <citation type="submission" date="2024-09" db="EMBL/GenBank/DDBJ databases">
        <title>A chromosome-level genome assembly of Gray's grenadier anchovy, Coilia grayii.</title>
        <authorList>
            <person name="Fu Z."/>
        </authorList>
    </citation>
    <scope>NUCLEOTIDE SEQUENCE [LARGE SCALE GENOMIC DNA]</scope>
    <source>
        <strain evidence="8">G4</strain>
        <tissue evidence="8">Muscle</tissue>
    </source>
</reference>
<proteinExistence type="predicted"/>
<keyword evidence="1" id="KW-0479">Metal-binding</keyword>
<dbReference type="PANTHER" id="PTHR46927:SF3">
    <property type="entry name" value="THAP-TYPE DOMAIN-CONTAINING PROTEIN"/>
    <property type="match status" value="1"/>
</dbReference>
<comment type="caution">
    <text evidence="8">The sequence shown here is derived from an EMBL/GenBank/DDBJ whole genome shotgun (WGS) entry which is preliminary data.</text>
</comment>
<dbReference type="EMBL" id="JBHFQA010000002">
    <property type="protein sequence ID" value="KAL2103113.1"/>
    <property type="molecule type" value="Genomic_DNA"/>
</dbReference>
<feature type="region of interest" description="Disordered" evidence="6">
    <location>
        <begin position="129"/>
        <end position="153"/>
    </location>
</feature>
<feature type="compositionally biased region" description="Low complexity" evidence="6">
    <location>
        <begin position="138"/>
        <end position="147"/>
    </location>
</feature>
<organism evidence="8 9">
    <name type="scientific">Coilia grayii</name>
    <name type="common">Gray's grenadier anchovy</name>
    <dbReference type="NCBI Taxonomy" id="363190"/>
    <lineage>
        <taxon>Eukaryota</taxon>
        <taxon>Metazoa</taxon>
        <taxon>Chordata</taxon>
        <taxon>Craniata</taxon>
        <taxon>Vertebrata</taxon>
        <taxon>Euteleostomi</taxon>
        <taxon>Actinopterygii</taxon>
        <taxon>Neopterygii</taxon>
        <taxon>Teleostei</taxon>
        <taxon>Clupei</taxon>
        <taxon>Clupeiformes</taxon>
        <taxon>Clupeoidei</taxon>
        <taxon>Engraulidae</taxon>
        <taxon>Coilinae</taxon>
        <taxon>Coilia</taxon>
    </lineage>
</organism>
<dbReference type="PANTHER" id="PTHR46927">
    <property type="entry name" value="AGAP005574-PA"/>
    <property type="match status" value="1"/>
</dbReference>
<accession>A0ABD1KWL2</accession>
<keyword evidence="9" id="KW-1185">Reference proteome</keyword>
<evidence type="ECO:0000256" key="1">
    <source>
        <dbReference type="ARBA" id="ARBA00022723"/>
    </source>
</evidence>
<dbReference type="Pfam" id="PF05485">
    <property type="entry name" value="THAP"/>
    <property type="match status" value="1"/>
</dbReference>
<evidence type="ECO:0000256" key="6">
    <source>
        <dbReference type="SAM" id="MobiDB-lite"/>
    </source>
</evidence>
<dbReference type="SMART" id="SM00980">
    <property type="entry name" value="THAP"/>
    <property type="match status" value="1"/>
</dbReference>
<name>A0ABD1KWL2_9TELE</name>
<keyword evidence="2 5" id="KW-0863">Zinc-finger</keyword>
<dbReference type="PROSITE" id="PS50950">
    <property type="entry name" value="ZF_THAP"/>
    <property type="match status" value="1"/>
</dbReference>
<dbReference type="InterPro" id="IPR052224">
    <property type="entry name" value="THAP_domain_protein"/>
</dbReference>
<dbReference type="GO" id="GO:0008270">
    <property type="term" value="F:zinc ion binding"/>
    <property type="evidence" value="ECO:0007669"/>
    <property type="project" value="UniProtKB-KW"/>
</dbReference>
<dbReference type="Proteomes" id="UP001591681">
    <property type="component" value="Unassembled WGS sequence"/>
</dbReference>
<sequence length="438" mass="48249">MPRYCAVKLCKNRGGVLSKDNKRISFYPFPLRDQTRLQKWVDNMKRQAWTPSRHQYLCSEHFTEDSFDLRWGIRYLKHTAVPTIFPYICDDENGKIHNKKNSKARGRVCSTGIQEVFSSLSPPRKKSLILKENDLNNSSSSSSSSSSGTVCRLRAEGSGEDGQVFSVLLVGHLKLETAVCPEQEQDGVPSLVQTPSDDPPDRLLLDARVKGEMEEPVCAPPAVAVPPCEPPPLLTDSTPASVTVAKLPPPLPLLTDSSASATVADSLQTCLGPSRGVARRVCVEGEGLQWGEEGHREVGVLGEEHHEMGVSAAMTEEARGAGKLWEKESGKGHCEVGVSEEGHREVGVAGEGCLAEEVEGEQACLWEHSYSRQDLDKEQLWGRIAALHAKMAALEQREDDTLARIRATEAQLAQLRKHNIVCQEKQKALEDYFTSVFL</sequence>
<evidence type="ECO:0000313" key="8">
    <source>
        <dbReference type="EMBL" id="KAL2103113.1"/>
    </source>
</evidence>
<evidence type="ECO:0000256" key="5">
    <source>
        <dbReference type="PROSITE-ProRule" id="PRU00309"/>
    </source>
</evidence>
<dbReference type="SUPFAM" id="SSF57716">
    <property type="entry name" value="Glucocorticoid receptor-like (DNA-binding domain)"/>
    <property type="match status" value="1"/>
</dbReference>
<evidence type="ECO:0000256" key="4">
    <source>
        <dbReference type="ARBA" id="ARBA00023125"/>
    </source>
</evidence>
<dbReference type="InterPro" id="IPR006612">
    <property type="entry name" value="THAP_Znf"/>
</dbReference>
<dbReference type="SMART" id="SM00692">
    <property type="entry name" value="DM3"/>
    <property type="match status" value="1"/>
</dbReference>
<dbReference type="AlphaFoldDB" id="A0ABD1KWL2"/>
<gene>
    <name evidence="8" type="ORF">ACEWY4_002281</name>
</gene>
<evidence type="ECO:0000256" key="2">
    <source>
        <dbReference type="ARBA" id="ARBA00022771"/>
    </source>
</evidence>
<evidence type="ECO:0000256" key="3">
    <source>
        <dbReference type="ARBA" id="ARBA00022833"/>
    </source>
</evidence>
<protein>
    <recommendedName>
        <fullName evidence="7">THAP-type domain-containing protein</fullName>
    </recommendedName>
</protein>
<evidence type="ECO:0000259" key="7">
    <source>
        <dbReference type="PROSITE" id="PS50950"/>
    </source>
</evidence>
<keyword evidence="4 5" id="KW-0238">DNA-binding</keyword>
<keyword evidence="3" id="KW-0862">Zinc</keyword>